<name>A0A8J2H807_COTCN</name>
<protein>
    <submittedName>
        <fullName evidence="1">Uncharacterized protein</fullName>
    </submittedName>
</protein>
<dbReference type="Proteomes" id="UP000786811">
    <property type="component" value="Unassembled WGS sequence"/>
</dbReference>
<comment type="caution">
    <text evidence="1">The sequence shown here is derived from an EMBL/GenBank/DDBJ whole genome shotgun (WGS) entry which is preliminary data.</text>
</comment>
<dbReference type="EMBL" id="CAJNRD030001118">
    <property type="protein sequence ID" value="CAG5082288.1"/>
    <property type="molecule type" value="Genomic_DNA"/>
</dbReference>
<proteinExistence type="predicted"/>
<sequence>MKQPWNQSFFGHMAVGISNKRSVAEVQLFLDNFLDPEGGKHSHVQFLHFGKSLKITEAFFSGEDLR</sequence>
<accession>A0A8J2H807</accession>
<keyword evidence="2" id="KW-1185">Reference proteome</keyword>
<evidence type="ECO:0000313" key="1">
    <source>
        <dbReference type="EMBL" id="CAG5082288.1"/>
    </source>
</evidence>
<reference evidence="1" key="1">
    <citation type="submission" date="2021-04" db="EMBL/GenBank/DDBJ databases">
        <authorList>
            <person name="Chebbi M.A.C M."/>
        </authorList>
    </citation>
    <scope>NUCLEOTIDE SEQUENCE</scope>
</reference>
<dbReference type="AlphaFoldDB" id="A0A8J2H807"/>
<gene>
    <name evidence="1" type="ORF">HICCMSTLAB_LOCUS3515</name>
</gene>
<organism evidence="1 2">
    <name type="scientific">Cotesia congregata</name>
    <name type="common">Parasitoid wasp</name>
    <name type="synonym">Apanteles congregatus</name>
    <dbReference type="NCBI Taxonomy" id="51543"/>
    <lineage>
        <taxon>Eukaryota</taxon>
        <taxon>Metazoa</taxon>
        <taxon>Ecdysozoa</taxon>
        <taxon>Arthropoda</taxon>
        <taxon>Hexapoda</taxon>
        <taxon>Insecta</taxon>
        <taxon>Pterygota</taxon>
        <taxon>Neoptera</taxon>
        <taxon>Endopterygota</taxon>
        <taxon>Hymenoptera</taxon>
        <taxon>Apocrita</taxon>
        <taxon>Ichneumonoidea</taxon>
        <taxon>Braconidae</taxon>
        <taxon>Microgastrinae</taxon>
        <taxon>Cotesia</taxon>
    </lineage>
</organism>
<evidence type="ECO:0000313" key="2">
    <source>
        <dbReference type="Proteomes" id="UP000786811"/>
    </source>
</evidence>